<dbReference type="PANTHER" id="PTHR28208">
    <property type="entry name" value="PHOSPHATIDATE PHOSPHATASE APP1"/>
    <property type="match status" value="1"/>
</dbReference>
<dbReference type="Pfam" id="PF09949">
    <property type="entry name" value="APP1_cat"/>
    <property type="match status" value="1"/>
</dbReference>
<feature type="domain" description="Phosphatidate phosphatase APP1 catalytic" evidence="1">
    <location>
        <begin position="1"/>
        <end position="123"/>
    </location>
</feature>
<name>A0A6A4GYL3_9AGAR</name>
<accession>A0A6A4GYL3</accession>
<dbReference type="GO" id="GO:0030479">
    <property type="term" value="C:actin cortical patch"/>
    <property type="evidence" value="ECO:0007669"/>
    <property type="project" value="TreeGrafter"/>
</dbReference>
<sequence>MPELYASLAQSLTHKTSSETIPPQFIYVSGSPIQLYPFLTSFIETKFTSSLGPVLLQNFSFTDDPSLIMNSFGDGRDGKGSGNGKIEYKSFLMIGDSTEKDPEIYGRSYNIHGPAFVRCIWIHVVEGANNTDARFAAAFKGVPKEKYSVV</sequence>
<reference evidence="2" key="1">
    <citation type="journal article" date="2019" name="Environ. Microbiol.">
        <title>Fungal ecological strategies reflected in gene transcription - a case study of two litter decomposers.</title>
        <authorList>
            <person name="Barbi F."/>
            <person name="Kohler A."/>
            <person name="Barry K."/>
            <person name="Baskaran P."/>
            <person name="Daum C."/>
            <person name="Fauchery L."/>
            <person name="Ihrmark K."/>
            <person name="Kuo A."/>
            <person name="LaButti K."/>
            <person name="Lipzen A."/>
            <person name="Morin E."/>
            <person name="Grigoriev I.V."/>
            <person name="Henrissat B."/>
            <person name="Lindahl B."/>
            <person name="Martin F."/>
        </authorList>
    </citation>
    <scope>NUCLEOTIDE SEQUENCE</scope>
    <source>
        <strain evidence="2">JB14</strain>
    </source>
</reference>
<dbReference type="GO" id="GO:0008195">
    <property type="term" value="F:phosphatidate phosphatase activity"/>
    <property type="evidence" value="ECO:0007669"/>
    <property type="project" value="InterPro"/>
</dbReference>
<gene>
    <name evidence="2" type="ORF">BT96DRAFT_946367</name>
</gene>
<evidence type="ECO:0000259" key="1">
    <source>
        <dbReference type="Pfam" id="PF09949"/>
    </source>
</evidence>
<dbReference type="InterPro" id="IPR019236">
    <property type="entry name" value="APP1_cat"/>
</dbReference>
<keyword evidence="3" id="KW-1185">Reference proteome</keyword>
<evidence type="ECO:0000313" key="3">
    <source>
        <dbReference type="Proteomes" id="UP000799118"/>
    </source>
</evidence>
<evidence type="ECO:0000313" key="2">
    <source>
        <dbReference type="EMBL" id="KAE9390135.1"/>
    </source>
</evidence>
<dbReference type="EMBL" id="ML769669">
    <property type="protein sequence ID" value="KAE9390135.1"/>
    <property type="molecule type" value="Genomic_DNA"/>
</dbReference>
<organism evidence="2 3">
    <name type="scientific">Gymnopus androsaceus JB14</name>
    <dbReference type="NCBI Taxonomy" id="1447944"/>
    <lineage>
        <taxon>Eukaryota</taxon>
        <taxon>Fungi</taxon>
        <taxon>Dikarya</taxon>
        <taxon>Basidiomycota</taxon>
        <taxon>Agaricomycotina</taxon>
        <taxon>Agaricomycetes</taxon>
        <taxon>Agaricomycetidae</taxon>
        <taxon>Agaricales</taxon>
        <taxon>Marasmiineae</taxon>
        <taxon>Omphalotaceae</taxon>
        <taxon>Gymnopus</taxon>
    </lineage>
</organism>
<dbReference type="AlphaFoldDB" id="A0A6A4GYL3"/>
<dbReference type="Proteomes" id="UP000799118">
    <property type="component" value="Unassembled WGS sequence"/>
</dbReference>
<dbReference type="PANTHER" id="PTHR28208:SF1">
    <property type="entry name" value="FILAMENT ORGANIZATION PROTEIN APP1-LIKE, PUTATIVE (AFU_ORTHOLOGUE AFUA_1G06650)-RELATED"/>
    <property type="match status" value="1"/>
</dbReference>
<dbReference type="InterPro" id="IPR052935">
    <property type="entry name" value="Mg2+_PAP"/>
</dbReference>
<proteinExistence type="predicted"/>
<protein>
    <recommendedName>
        <fullName evidence="1">Phosphatidate phosphatase APP1 catalytic domain-containing protein</fullName>
    </recommendedName>
</protein>
<dbReference type="OrthoDB" id="414243at2759"/>